<reference evidence="2" key="1">
    <citation type="journal article" date="2021" name="Proc. Natl. Acad. Sci. U.S.A.">
        <title>A Catalog of Tens of Thousands of Viruses from Human Metagenomes Reveals Hidden Associations with Chronic Diseases.</title>
        <authorList>
            <person name="Tisza M.J."/>
            <person name="Buck C.B."/>
        </authorList>
    </citation>
    <scope>NUCLEOTIDE SEQUENCE</scope>
    <source>
        <strain evidence="2">Ctjev1</strain>
    </source>
</reference>
<feature type="transmembrane region" description="Helical" evidence="1">
    <location>
        <begin position="24"/>
        <end position="45"/>
    </location>
</feature>
<accession>A0A8S5TUF7</accession>
<evidence type="ECO:0000313" key="2">
    <source>
        <dbReference type="EMBL" id="DAF85827.1"/>
    </source>
</evidence>
<dbReference type="EMBL" id="BK015931">
    <property type="protein sequence ID" value="DAF85827.1"/>
    <property type="molecule type" value="Genomic_DNA"/>
</dbReference>
<name>A0A8S5TUF7_9CAUD</name>
<sequence length="53" mass="6304">MCYNNNEIINRREEREATSRDHLLFLWSCICLCRGSGVVLPLLLCNNLRKIYF</sequence>
<protein>
    <submittedName>
        <fullName evidence="2">Uncharacterized protein</fullName>
    </submittedName>
</protein>
<organism evidence="2">
    <name type="scientific">Podoviridae sp. ctjev1</name>
    <dbReference type="NCBI Taxonomy" id="2825272"/>
    <lineage>
        <taxon>Viruses</taxon>
        <taxon>Duplodnaviria</taxon>
        <taxon>Heunggongvirae</taxon>
        <taxon>Uroviricota</taxon>
        <taxon>Caudoviricetes</taxon>
    </lineage>
</organism>
<keyword evidence="1" id="KW-1133">Transmembrane helix</keyword>
<keyword evidence="1" id="KW-0472">Membrane</keyword>
<keyword evidence="1" id="KW-0812">Transmembrane</keyword>
<proteinExistence type="predicted"/>
<evidence type="ECO:0000256" key="1">
    <source>
        <dbReference type="SAM" id="Phobius"/>
    </source>
</evidence>